<name>A0ABT8VS60_9FLAO</name>
<dbReference type="RefSeq" id="WP_302884051.1">
    <property type="nucleotide sequence ID" value="NZ_JAUMIT010000003.1"/>
</dbReference>
<keyword evidence="1" id="KW-0472">Membrane</keyword>
<protein>
    <submittedName>
        <fullName evidence="2">CcoQ/FixQ family Cbb3-type cytochrome c oxidase assembly chaperone</fullName>
    </submittedName>
</protein>
<evidence type="ECO:0000256" key="1">
    <source>
        <dbReference type="SAM" id="Phobius"/>
    </source>
</evidence>
<keyword evidence="1" id="KW-1133">Transmembrane helix</keyword>
<organism evidence="2 3">
    <name type="scientific">Wenyingzhuangia gilva</name>
    <dbReference type="NCBI Taxonomy" id="3057677"/>
    <lineage>
        <taxon>Bacteria</taxon>
        <taxon>Pseudomonadati</taxon>
        <taxon>Bacteroidota</taxon>
        <taxon>Flavobacteriia</taxon>
        <taxon>Flavobacteriales</taxon>
        <taxon>Flavobacteriaceae</taxon>
        <taxon>Wenyingzhuangia</taxon>
    </lineage>
</organism>
<comment type="caution">
    <text evidence="2">The sequence shown here is derived from an EMBL/GenBank/DDBJ whole genome shotgun (WGS) entry which is preliminary data.</text>
</comment>
<proteinExistence type="predicted"/>
<evidence type="ECO:0000313" key="3">
    <source>
        <dbReference type="Proteomes" id="UP001168642"/>
    </source>
</evidence>
<feature type="transmembrane region" description="Helical" evidence="1">
    <location>
        <begin position="20"/>
        <end position="38"/>
    </location>
</feature>
<dbReference type="Proteomes" id="UP001168642">
    <property type="component" value="Unassembled WGS sequence"/>
</dbReference>
<keyword evidence="1" id="KW-0812">Transmembrane</keyword>
<accession>A0ABT8VS60</accession>
<dbReference type="EMBL" id="JAUMIT010000003">
    <property type="protein sequence ID" value="MDO3694797.1"/>
    <property type="molecule type" value="Genomic_DNA"/>
</dbReference>
<evidence type="ECO:0000313" key="2">
    <source>
        <dbReference type="EMBL" id="MDO3694797.1"/>
    </source>
</evidence>
<keyword evidence="3" id="KW-1185">Reference proteome</keyword>
<sequence length="54" mass="6581">MLKFVKNYMVSIEGIEIYPMISLSIFFIFFTLLFFWVFKAKKEYLEKVSNLPFE</sequence>
<gene>
    <name evidence="2" type="ORF">QVZ41_08075</name>
</gene>
<reference evidence="2" key="1">
    <citation type="submission" date="2023-07" db="EMBL/GenBank/DDBJ databases">
        <title>Wenyingzhuangia sp. chi5 genome sequencing and assembly.</title>
        <authorList>
            <person name="Park S."/>
        </authorList>
    </citation>
    <scope>NUCLEOTIDE SEQUENCE</scope>
    <source>
        <strain evidence="2">Chi5</strain>
    </source>
</reference>